<protein>
    <submittedName>
        <fullName evidence="1">Uncharacterized protein</fullName>
    </submittedName>
</protein>
<reference evidence="1" key="1">
    <citation type="journal article" date="2014" name="Int. J. Syst. Evol. Microbiol.">
        <title>Complete genome sequence of Corynebacterium casei LMG S-19264T (=DSM 44701T), isolated from a smear-ripened cheese.</title>
        <authorList>
            <consortium name="US DOE Joint Genome Institute (JGI-PGF)"/>
            <person name="Walter F."/>
            <person name="Albersmeier A."/>
            <person name="Kalinowski J."/>
            <person name="Ruckert C."/>
        </authorList>
    </citation>
    <scope>NUCLEOTIDE SEQUENCE</scope>
    <source>
        <strain evidence="1">KCTC 32337</strain>
    </source>
</reference>
<evidence type="ECO:0000313" key="1">
    <source>
        <dbReference type="EMBL" id="GGZ77342.1"/>
    </source>
</evidence>
<evidence type="ECO:0000313" key="2">
    <source>
        <dbReference type="Proteomes" id="UP000622604"/>
    </source>
</evidence>
<dbReference type="AlphaFoldDB" id="A0A8H9IDV6"/>
<dbReference type="Proteomes" id="UP000622604">
    <property type="component" value="Unassembled WGS sequence"/>
</dbReference>
<dbReference type="EMBL" id="BMZC01000014">
    <property type="protein sequence ID" value="GGZ77342.1"/>
    <property type="molecule type" value="Genomic_DNA"/>
</dbReference>
<gene>
    <name evidence="1" type="ORF">GCM10011274_39270</name>
</gene>
<name>A0A8H9IDV6_9ALTE</name>
<comment type="caution">
    <text evidence="1">The sequence shown here is derived from an EMBL/GenBank/DDBJ whole genome shotgun (WGS) entry which is preliminary data.</text>
</comment>
<sequence>MPFCDLECSGAAMTSLAATTTSALSTVKATCYELESARYDTAAAITTAISNMSSSVTSYYQGMFTGLDASTSKIVQSTDAQTIAFSNLVDLINSTIWGAMNNSAKTKQFFINQNRYADYARSNSVYLTQNVCDDCDVEPVYEILKRLEAFPTSVSTFATIVNDGSMNWFGNRRDREHTLAFQNSQSQFLTMPNSDWGSTNTLAKAYGFQNIFRFTDGNFGDARRELLAIAIGKYHSKFSFYDTDKFKKLNSLSSQTGASTDSLIKGNEVDTLVSPDSISESTQLNHHGLLHKLAISMQVESSQYLALLEITSLKNVIMALDIADESFD</sequence>
<organism evidence="1 2">
    <name type="scientific">Paraglaciecola chathamensis</name>
    <dbReference type="NCBI Taxonomy" id="368405"/>
    <lineage>
        <taxon>Bacteria</taxon>
        <taxon>Pseudomonadati</taxon>
        <taxon>Pseudomonadota</taxon>
        <taxon>Gammaproteobacteria</taxon>
        <taxon>Alteromonadales</taxon>
        <taxon>Alteromonadaceae</taxon>
        <taxon>Paraglaciecola</taxon>
    </lineage>
</organism>
<proteinExistence type="predicted"/>
<accession>A0A8H9IDV6</accession>
<reference evidence="1" key="2">
    <citation type="submission" date="2020-09" db="EMBL/GenBank/DDBJ databases">
        <authorList>
            <person name="Sun Q."/>
            <person name="Kim S."/>
        </authorList>
    </citation>
    <scope>NUCLEOTIDE SEQUENCE</scope>
    <source>
        <strain evidence="1">KCTC 32337</strain>
    </source>
</reference>